<dbReference type="PANTHER" id="PTHR43582">
    <property type="entry name" value="LINEARMYCIN RESISTANCE ATP-BINDING PROTEIN LNRL"/>
    <property type="match status" value="1"/>
</dbReference>
<dbReference type="InterPro" id="IPR027417">
    <property type="entry name" value="P-loop_NTPase"/>
</dbReference>
<dbReference type="GO" id="GO:0005524">
    <property type="term" value="F:ATP binding"/>
    <property type="evidence" value="ECO:0007669"/>
    <property type="project" value="UniProtKB-KW"/>
</dbReference>
<gene>
    <name evidence="7" type="ORF">BK123_04910</name>
</gene>
<dbReference type="PANTHER" id="PTHR43582:SF2">
    <property type="entry name" value="LINEARMYCIN RESISTANCE ATP-BINDING PROTEIN LNRL"/>
    <property type="match status" value="1"/>
</dbReference>
<name>A0A1R1B9U4_PAELA</name>
<organism evidence="7 8">
    <name type="scientific">Paenibacillus lautus</name>
    <name type="common">Bacillus lautus</name>
    <dbReference type="NCBI Taxonomy" id="1401"/>
    <lineage>
        <taxon>Bacteria</taxon>
        <taxon>Bacillati</taxon>
        <taxon>Bacillota</taxon>
        <taxon>Bacilli</taxon>
        <taxon>Bacillales</taxon>
        <taxon>Paenibacillaceae</taxon>
        <taxon>Paenibacillus</taxon>
    </lineage>
</organism>
<dbReference type="NCBIfam" id="TIGR01188">
    <property type="entry name" value="drrA"/>
    <property type="match status" value="1"/>
</dbReference>
<dbReference type="InterPro" id="IPR025302">
    <property type="entry name" value="DrrA1/2-like_C"/>
</dbReference>
<dbReference type="STRING" id="1401.BK123_04910"/>
<keyword evidence="2" id="KW-0813">Transport</keyword>
<comment type="similarity">
    <text evidence="5">Belongs to the ABC transporter superfamily. Drug exporter-1 (DrugE1) (TC 3.A.1.105) family.</text>
</comment>
<keyword evidence="3" id="KW-0547">Nucleotide-binding</keyword>
<dbReference type="AlphaFoldDB" id="A0A1R1B9U4"/>
<dbReference type="Gene3D" id="3.40.50.300">
    <property type="entry name" value="P-loop containing nucleotide triphosphate hydrolases"/>
    <property type="match status" value="1"/>
</dbReference>
<keyword evidence="4 7" id="KW-0067">ATP-binding</keyword>
<reference evidence="7 8" key="1">
    <citation type="submission" date="2016-11" db="EMBL/GenBank/DDBJ databases">
        <title>Paenibacillus species isolates.</title>
        <authorList>
            <person name="Beno S.M."/>
        </authorList>
    </citation>
    <scope>NUCLEOTIDE SEQUENCE [LARGE SCALE GENOMIC DNA]</scope>
    <source>
        <strain evidence="7 8">FSL F4-0100</strain>
    </source>
</reference>
<dbReference type="GO" id="GO:0043215">
    <property type="term" value="P:daunorubicin transport"/>
    <property type="evidence" value="ECO:0007669"/>
    <property type="project" value="InterPro"/>
</dbReference>
<evidence type="ECO:0000259" key="6">
    <source>
        <dbReference type="PROSITE" id="PS50893"/>
    </source>
</evidence>
<evidence type="ECO:0000256" key="2">
    <source>
        <dbReference type="ARBA" id="ARBA00022448"/>
    </source>
</evidence>
<sequence>MLETVELRKVFKGKTAVEGVSLYLDRGESVGLIGPNGAGKSTTISMISSLLKPTGGDVRLNGKSVLKHPQDIRTVLGVVPQEIALYEELTSYENLKFFGRVYGLNGKELEIKIQELLETVGLRDRQKELIRTYSGGMKRRINIAAALLHDPQIVIMDEPTVGIDPQSRNHILETVRRLNRDKGTTVLYTSHYMEEVEQLCSRMYIMDHGRIIASGTKEELQHILSGEDTLIIQLNRPDPELAEELRSIESVRQVEETDHGLKLIVMKNSYILSGIVQAAERNGVQIQNIHIQSPSLEDVFLHLTGRKLRD</sequence>
<dbReference type="GO" id="GO:0016887">
    <property type="term" value="F:ATP hydrolysis activity"/>
    <property type="evidence" value="ECO:0007669"/>
    <property type="project" value="InterPro"/>
</dbReference>
<dbReference type="InterPro" id="IPR017871">
    <property type="entry name" value="ABC_transporter-like_CS"/>
</dbReference>
<dbReference type="Proteomes" id="UP000187074">
    <property type="component" value="Unassembled WGS sequence"/>
</dbReference>
<dbReference type="SMART" id="SM00382">
    <property type="entry name" value="AAA"/>
    <property type="match status" value="1"/>
</dbReference>
<accession>A0A1R1B9U4</accession>
<dbReference type="GO" id="GO:1900753">
    <property type="term" value="P:doxorubicin transport"/>
    <property type="evidence" value="ECO:0007669"/>
    <property type="project" value="InterPro"/>
</dbReference>
<dbReference type="PROSITE" id="PS50893">
    <property type="entry name" value="ABC_TRANSPORTER_2"/>
    <property type="match status" value="1"/>
</dbReference>
<dbReference type="PROSITE" id="PS00211">
    <property type="entry name" value="ABC_TRANSPORTER_1"/>
    <property type="match status" value="1"/>
</dbReference>
<evidence type="ECO:0000256" key="5">
    <source>
        <dbReference type="ARBA" id="ARBA00049985"/>
    </source>
</evidence>
<dbReference type="Pfam" id="PF00005">
    <property type="entry name" value="ABC_tran"/>
    <property type="match status" value="1"/>
</dbReference>
<dbReference type="Pfam" id="PF13732">
    <property type="entry name" value="DrrA1-3_C"/>
    <property type="match status" value="1"/>
</dbReference>
<dbReference type="EMBL" id="MRTF01000001">
    <property type="protein sequence ID" value="OME96919.1"/>
    <property type="molecule type" value="Genomic_DNA"/>
</dbReference>
<proteinExistence type="inferred from homology"/>
<evidence type="ECO:0000313" key="8">
    <source>
        <dbReference type="Proteomes" id="UP000187074"/>
    </source>
</evidence>
<evidence type="ECO:0000256" key="4">
    <source>
        <dbReference type="ARBA" id="ARBA00022840"/>
    </source>
</evidence>
<comment type="subcellular location">
    <subcellularLocation>
        <location evidence="1">Cell membrane</location>
        <topology evidence="1">Peripheral membrane protein</topology>
        <orientation evidence="1">Cytoplasmic side</orientation>
    </subcellularLocation>
</comment>
<evidence type="ECO:0000313" key="7">
    <source>
        <dbReference type="EMBL" id="OME96919.1"/>
    </source>
</evidence>
<evidence type="ECO:0000256" key="3">
    <source>
        <dbReference type="ARBA" id="ARBA00022741"/>
    </source>
</evidence>
<dbReference type="OrthoDB" id="9804819at2"/>
<dbReference type="RefSeq" id="WP_076321256.1">
    <property type="nucleotide sequence ID" value="NZ_MRTF01000001.1"/>
</dbReference>
<dbReference type="InterPro" id="IPR003593">
    <property type="entry name" value="AAA+_ATPase"/>
</dbReference>
<dbReference type="InterPro" id="IPR003439">
    <property type="entry name" value="ABC_transporter-like_ATP-bd"/>
</dbReference>
<dbReference type="SUPFAM" id="SSF52540">
    <property type="entry name" value="P-loop containing nucleoside triphosphate hydrolases"/>
    <property type="match status" value="1"/>
</dbReference>
<dbReference type="InterPro" id="IPR005894">
    <property type="entry name" value="DrrA"/>
</dbReference>
<feature type="domain" description="ABC transporter" evidence="6">
    <location>
        <begin position="2"/>
        <end position="233"/>
    </location>
</feature>
<protein>
    <submittedName>
        <fullName evidence="7">Export ABC transporter ATP-binding protein</fullName>
    </submittedName>
</protein>
<comment type="caution">
    <text evidence="7">The sequence shown here is derived from an EMBL/GenBank/DDBJ whole genome shotgun (WGS) entry which is preliminary data.</text>
</comment>
<evidence type="ECO:0000256" key="1">
    <source>
        <dbReference type="ARBA" id="ARBA00004413"/>
    </source>
</evidence>
<dbReference type="GO" id="GO:0005886">
    <property type="term" value="C:plasma membrane"/>
    <property type="evidence" value="ECO:0007669"/>
    <property type="project" value="UniProtKB-SubCell"/>
</dbReference>